<sequence>METQFDHVDNPLTTQNNIYHTDTATDPPPPHTPAVCQASPAPPTTDTALLLQRLQDLSEQVRQLQHSAHPTRQPHHTQERHQPPPFTPTRQQWASPTSVNQGRQPPTIHPQHPQPPPPIPPPPRPHSPRTQVTPPTHNPTSPTHGTQQVGIDGGPGNSPETPRLTPRRLNTPPDAAASPPPTQDEPCLVHDGFTTALGRGDDVAGRRGIRNRTIGQAAPPQPCGHRVKTPTTEVDKASCPGDVELTDTLSREEATPAVNAITNAPANPHWSSAVPTYISYVSVQPCVEKSHHLACLYKSSLPV</sequence>
<feature type="region of interest" description="Disordered" evidence="1">
    <location>
        <begin position="1"/>
        <end position="44"/>
    </location>
</feature>
<dbReference type="EMBL" id="JAWZYT010000373">
    <property type="protein sequence ID" value="KAK4324293.1"/>
    <property type="molecule type" value="Genomic_DNA"/>
</dbReference>
<evidence type="ECO:0000313" key="2">
    <source>
        <dbReference type="EMBL" id="KAK4324293.1"/>
    </source>
</evidence>
<proteinExistence type="predicted"/>
<dbReference type="Proteomes" id="UP001292094">
    <property type="component" value="Unassembled WGS sequence"/>
</dbReference>
<comment type="caution">
    <text evidence="2">The sequence shown here is derived from an EMBL/GenBank/DDBJ whole genome shotgun (WGS) entry which is preliminary data.</text>
</comment>
<feature type="compositionally biased region" description="Polar residues" evidence="1">
    <location>
        <begin position="61"/>
        <end position="70"/>
    </location>
</feature>
<feature type="compositionally biased region" description="Low complexity" evidence="1">
    <location>
        <begin position="128"/>
        <end position="146"/>
    </location>
</feature>
<feature type="compositionally biased region" description="Pro residues" evidence="1">
    <location>
        <begin position="112"/>
        <end position="125"/>
    </location>
</feature>
<evidence type="ECO:0000256" key="1">
    <source>
        <dbReference type="SAM" id="MobiDB-lite"/>
    </source>
</evidence>
<reference evidence="2" key="1">
    <citation type="submission" date="2023-11" db="EMBL/GenBank/DDBJ databases">
        <title>Genome assemblies of two species of porcelain crab, Petrolisthes cinctipes and Petrolisthes manimaculis (Anomura: Porcellanidae).</title>
        <authorList>
            <person name="Angst P."/>
        </authorList>
    </citation>
    <scope>NUCLEOTIDE SEQUENCE</scope>
    <source>
        <strain evidence="2">PB745_02</strain>
        <tissue evidence="2">Gill</tissue>
    </source>
</reference>
<evidence type="ECO:0000313" key="3">
    <source>
        <dbReference type="Proteomes" id="UP001292094"/>
    </source>
</evidence>
<gene>
    <name evidence="2" type="ORF">Pmani_005133</name>
</gene>
<dbReference type="AlphaFoldDB" id="A0AAE1QD75"/>
<keyword evidence="3" id="KW-1185">Reference proteome</keyword>
<dbReference type="PRINTS" id="PR01217">
    <property type="entry name" value="PRICHEXTENSN"/>
</dbReference>
<feature type="region of interest" description="Disordered" evidence="1">
    <location>
        <begin position="61"/>
        <end position="190"/>
    </location>
</feature>
<name>A0AAE1QD75_9EUCA</name>
<organism evidence="2 3">
    <name type="scientific">Petrolisthes manimaculis</name>
    <dbReference type="NCBI Taxonomy" id="1843537"/>
    <lineage>
        <taxon>Eukaryota</taxon>
        <taxon>Metazoa</taxon>
        <taxon>Ecdysozoa</taxon>
        <taxon>Arthropoda</taxon>
        <taxon>Crustacea</taxon>
        <taxon>Multicrustacea</taxon>
        <taxon>Malacostraca</taxon>
        <taxon>Eumalacostraca</taxon>
        <taxon>Eucarida</taxon>
        <taxon>Decapoda</taxon>
        <taxon>Pleocyemata</taxon>
        <taxon>Anomura</taxon>
        <taxon>Galatheoidea</taxon>
        <taxon>Porcellanidae</taxon>
        <taxon>Petrolisthes</taxon>
    </lineage>
</organism>
<accession>A0AAE1QD75</accession>
<protein>
    <submittedName>
        <fullName evidence="2">Uncharacterized protein</fullName>
    </submittedName>
</protein>
<feature type="region of interest" description="Disordered" evidence="1">
    <location>
        <begin position="212"/>
        <end position="234"/>
    </location>
</feature>
<feature type="compositionally biased region" description="Polar residues" evidence="1">
    <location>
        <begin position="88"/>
        <end position="102"/>
    </location>
</feature>
<feature type="compositionally biased region" description="Low complexity" evidence="1">
    <location>
        <begin position="159"/>
        <end position="177"/>
    </location>
</feature>